<dbReference type="GO" id="GO:0015501">
    <property type="term" value="F:glutamate:sodium symporter activity"/>
    <property type="evidence" value="ECO:0007669"/>
    <property type="project" value="TreeGrafter"/>
</dbReference>
<reference evidence="7" key="2">
    <citation type="journal article" date="2023" name="Science">
        <title>Genomic signatures of disease resistance in endangered staghorn corals.</title>
        <authorList>
            <person name="Vollmer S.V."/>
            <person name="Selwyn J.D."/>
            <person name="Despard B.A."/>
            <person name="Roesel C.L."/>
        </authorList>
    </citation>
    <scope>NUCLEOTIDE SEQUENCE</scope>
    <source>
        <strain evidence="7">K2</strain>
    </source>
</reference>
<dbReference type="GO" id="GO:0005313">
    <property type="term" value="F:L-glutamate transmembrane transporter activity"/>
    <property type="evidence" value="ECO:0007669"/>
    <property type="project" value="TreeGrafter"/>
</dbReference>
<feature type="transmembrane region" description="Helical" evidence="6">
    <location>
        <begin position="169"/>
        <end position="195"/>
    </location>
</feature>
<dbReference type="InterPro" id="IPR001991">
    <property type="entry name" value="Na-dicarboxylate_symporter"/>
</dbReference>
<accession>A0AAD9USJ4</accession>
<proteinExistence type="inferred from homology"/>
<evidence type="ECO:0000256" key="3">
    <source>
        <dbReference type="ARBA" id="ARBA00022692"/>
    </source>
</evidence>
<organism evidence="7 8">
    <name type="scientific">Acropora cervicornis</name>
    <name type="common">Staghorn coral</name>
    <dbReference type="NCBI Taxonomy" id="6130"/>
    <lineage>
        <taxon>Eukaryota</taxon>
        <taxon>Metazoa</taxon>
        <taxon>Cnidaria</taxon>
        <taxon>Anthozoa</taxon>
        <taxon>Hexacorallia</taxon>
        <taxon>Scleractinia</taxon>
        <taxon>Astrocoeniina</taxon>
        <taxon>Acroporidae</taxon>
        <taxon>Acropora</taxon>
    </lineage>
</organism>
<dbReference type="InterPro" id="IPR050746">
    <property type="entry name" value="DAACS"/>
</dbReference>
<comment type="caution">
    <text evidence="6">Lacks conserved residue(s) required for the propagation of feature annotation.</text>
</comment>
<dbReference type="PRINTS" id="PR00173">
    <property type="entry name" value="EDTRNSPORT"/>
</dbReference>
<comment type="similarity">
    <text evidence="6">Belongs to the dicarboxylate/amino acid:cation symporter (DAACS) (TC 2.A.23) family.</text>
</comment>
<protein>
    <recommendedName>
        <fullName evidence="6">Amino acid transporter</fullName>
    </recommendedName>
</protein>
<dbReference type="AlphaFoldDB" id="A0AAD9USJ4"/>
<dbReference type="GO" id="GO:0005886">
    <property type="term" value="C:plasma membrane"/>
    <property type="evidence" value="ECO:0007669"/>
    <property type="project" value="TreeGrafter"/>
</dbReference>
<evidence type="ECO:0000256" key="5">
    <source>
        <dbReference type="ARBA" id="ARBA00023136"/>
    </source>
</evidence>
<evidence type="ECO:0000256" key="4">
    <source>
        <dbReference type="ARBA" id="ARBA00022989"/>
    </source>
</evidence>
<evidence type="ECO:0000256" key="2">
    <source>
        <dbReference type="ARBA" id="ARBA00022448"/>
    </source>
</evidence>
<feature type="transmembrane region" description="Helical" evidence="6">
    <location>
        <begin position="281"/>
        <end position="310"/>
    </location>
</feature>
<sequence>MRKSGISKLTLQWLTIRSCFPVNIVEATFIQKRTKYKQVPPEYKKYDELVNMSSISPNSDLKIVTNGTHNFTTIKELVAPGSDTVPAGLEIAARNMNVLGLVVFSIVFGIVLGRVKERGEPVKKFFESLNEIIMEMIALVMWISPIGICSLIAAKLANMDDIGEALKMLGYLMGTAIAGLMTHGLIVLPLVYFIFTRKNPLIYIKNMSDAMVTAYGTDSSAATLPTTIRCVEQYSGIDKRISRFVLPLGATVNMDGTALYEGVCALWIAQLHDVDLGAGRIITIVLTSVAAAVGAAAIPSAGLVTMLIVLQSVNLPLEDVALLWAVDWFMDRFRTTVNVLGDAIGAGIVAHLSRDELLAADMADLEQGEAGDQLIAKYPAKDPYEVITGV</sequence>
<dbReference type="SUPFAM" id="SSF118215">
    <property type="entry name" value="Proton glutamate symport protein"/>
    <property type="match status" value="1"/>
</dbReference>
<dbReference type="Proteomes" id="UP001249851">
    <property type="component" value="Unassembled WGS sequence"/>
</dbReference>
<dbReference type="EMBL" id="JARQWQ010000156">
    <property type="protein sequence ID" value="KAK2548075.1"/>
    <property type="molecule type" value="Genomic_DNA"/>
</dbReference>
<evidence type="ECO:0000313" key="8">
    <source>
        <dbReference type="Proteomes" id="UP001249851"/>
    </source>
</evidence>
<comment type="subcellular location">
    <subcellularLocation>
        <location evidence="1 6">Membrane</location>
        <topology evidence="1 6">Multi-pass membrane protein</topology>
    </subcellularLocation>
</comment>
<keyword evidence="2 6" id="KW-0813">Transport</keyword>
<dbReference type="PANTHER" id="PTHR11958">
    <property type="entry name" value="SODIUM/DICARBOXYLATE SYMPORTER-RELATED"/>
    <property type="match status" value="1"/>
</dbReference>
<evidence type="ECO:0000313" key="7">
    <source>
        <dbReference type="EMBL" id="KAK2548075.1"/>
    </source>
</evidence>
<feature type="transmembrane region" description="Helical" evidence="6">
    <location>
        <begin position="136"/>
        <end position="157"/>
    </location>
</feature>
<dbReference type="GO" id="GO:0015175">
    <property type="term" value="F:neutral L-amino acid transmembrane transporter activity"/>
    <property type="evidence" value="ECO:0007669"/>
    <property type="project" value="TreeGrafter"/>
</dbReference>
<keyword evidence="5 6" id="KW-0472">Membrane</keyword>
<keyword evidence="4 6" id="KW-1133">Transmembrane helix</keyword>
<evidence type="ECO:0000256" key="6">
    <source>
        <dbReference type="RuleBase" id="RU361216"/>
    </source>
</evidence>
<evidence type="ECO:0000256" key="1">
    <source>
        <dbReference type="ARBA" id="ARBA00004141"/>
    </source>
</evidence>
<dbReference type="PANTHER" id="PTHR11958:SF63">
    <property type="entry name" value="AMINO ACID TRANSPORTER"/>
    <property type="match status" value="1"/>
</dbReference>
<feature type="transmembrane region" description="Helical" evidence="6">
    <location>
        <begin position="96"/>
        <end position="115"/>
    </location>
</feature>
<dbReference type="Gene3D" id="1.10.3860.10">
    <property type="entry name" value="Sodium:dicarboxylate symporter"/>
    <property type="match status" value="1"/>
</dbReference>
<reference evidence="7" key="1">
    <citation type="journal article" date="2023" name="G3 (Bethesda)">
        <title>Whole genome assembly and annotation of the endangered Caribbean coral Acropora cervicornis.</title>
        <authorList>
            <person name="Selwyn J.D."/>
            <person name="Vollmer S.V."/>
        </authorList>
    </citation>
    <scope>NUCLEOTIDE SEQUENCE</scope>
    <source>
        <strain evidence="7">K2</strain>
    </source>
</reference>
<gene>
    <name evidence="7" type="ORF">P5673_031771</name>
</gene>
<name>A0AAD9USJ4_ACRCE</name>
<dbReference type="InterPro" id="IPR036458">
    <property type="entry name" value="Na:dicarbo_symporter_sf"/>
</dbReference>
<dbReference type="Pfam" id="PF00375">
    <property type="entry name" value="SDF"/>
    <property type="match status" value="1"/>
</dbReference>
<keyword evidence="6" id="KW-0769">Symport</keyword>
<keyword evidence="3 6" id="KW-0812">Transmembrane</keyword>
<comment type="caution">
    <text evidence="7">The sequence shown here is derived from an EMBL/GenBank/DDBJ whole genome shotgun (WGS) entry which is preliminary data.</text>
</comment>
<keyword evidence="8" id="KW-1185">Reference proteome</keyword>